<comment type="caution">
    <text evidence="1">The sequence shown here is derived from an EMBL/GenBank/DDBJ whole genome shotgun (WGS) entry which is preliminary data.</text>
</comment>
<dbReference type="EMBL" id="JAHRHJ020000001">
    <property type="protein sequence ID" value="KAH9330887.1"/>
    <property type="molecule type" value="Genomic_DNA"/>
</dbReference>
<dbReference type="Proteomes" id="UP000824469">
    <property type="component" value="Unassembled WGS sequence"/>
</dbReference>
<evidence type="ECO:0000313" key="1">
    <source>
        <dbReference type="EMBL" id="KAH9330887.1"/>
    </source>
</evidence>
<dbReference type="OMA" id="TIFIRSQ"/>
<feature type="non-terminal residue" evidence="1">
    <location>
        <position position="1"/>
    </location>
</feature>
<sequence>MMLRGSPCLTRLMRGQFLVKTSQLGPNNHELGRTYFESGHSSRSVIVRHKSSKRRKNRRGELIEVELEGGEVEAFAVKKLEETIHKMAVKRAAPVWLPFRPGMSYWVPPPAKLGDIIEIAINSKLTDEDLQSFSTARRGWPSIDYYINKDESSHTVETIPDTIEKSEEDEE</sequence>
<protein>
    <submittedName>
        <fullName evidence="1">Uncharacterized protein</fullName>
    </submittedName>
</protein>
<name>A0AA38H044_TAXCH</name>
<organism evidence="1 2">
    <name type="scientific">Taxus chinensis</name>
    <name type="common">Chinese yew</name>
    <name type="synonym">Taxus wallichiana var. chinensis</name>
    <dbReference type="NCBI Taxonomy" id="29808"/>
    <lineage>
        <taxon>Eukaryota</taxon>
        <taxon>Viridiplantae</taxon>
        <taxon>Streptophyta</taxon>
        <taxon>Embryophyta</taxon>
        <taxon>Tracheophyta</taxon>
        <taxon>Spermatophyta</taxon>
        <taxon>Pinopsida</taxon>
        <taxon>Pinidae</taxon>
        <taxon>Conifers II</taxon>
        <taxon>Cupressales</taxon>
        <taxon>Taxaceae</taxon>
        <taxon>Taxus</taxon>
    </lineage>
</organism>
<gene>
    <name evidence="1" type="ORF">KI387_002995</name>
</gene>
<proteinExistence type="predicted"/>
<accession>A0AA38H044</accession>
<dbReference type="PANTHER" id="PTHR33972:SF2">
    <property type="entry name" value="OS04G0606700 PROTEIN"/>
    <property type="match status" value="1"/>
</dbReference>
<keyword evidence="2" id="KW-1185">Reference proteome</keyword>
<reference evidence="1 2" key="1">
    <citation type="journal article" date="2021" name="Nat. Plants">
        <title>The Taxus genome provides insights into paclitaxel biosynthesis.</title>
        <authorList>
            <person name="Xiong X."/>
            <person name="Gou J."/>
            <person name="Liao Q."/>
            <person name="Li Y."/>
            <person name="Zhou Q."/>
            <person name="Bi G."/>
            <person name="Li C."/>
            <person name="Du R."/>
            <person name="Wang X."/>
            <person name="Sun T."/>
            <person name="Guo L."/>
            <person name="Liang H."/>
            <person name="Lu P."/>
            <person name="Wu Y."/>
            <person name="Zhang Z."/>
            <person name="Ro D.K."/>
            <person name="Shang Y."/>
            <person name="Huang S."/>
            <person name="Yan J."/>
        </authorList>
    </citation>
    <scope>NUCLEOTIDE SEQUENCE [LARGE SCALE GENOMIC DNA]</scope>
    <source>
        <strain evidence="1">Ta-2019</strain>
    </source>
</reference>
<evidence type="ECO:0000313" key="2">
    <source>
        <dbReference type="Proteomes" id="UP000824469"/>
    </source>
</evidence>
<dbReference type="AlphaFoldDB" id="A0AA38H044"/>
<dbReference type="PANTHER" id="PTHR33972">
    <property type="entry name" value="EXPRESSED PROTEIN"/>
    <property type="match status" value="1"/>
</dbReference>